<dbReference type="Gene3D" id="3.40.50.300">
    <property type="entry name" value="P-loop containing nucleotide triphosphate hydrolases"/>
    <property type="match status" value="2"/>
</dbReference>
<feature type="compositionally biased region" description="Basic and acidic residues" evidence="6">
    <location>
        <begin position="35"/>
        <end position="61"/>
    </location>
</feature>
<evidence type="ECO:0000256" key="5">
    <source>
        <dbReference type="PROSITE-ProRule" id="PRU00552"/>
    </source>
</evidence>
<dbReference type="CDD" id="cd18787">
    <property type="entry name" value="SF2_C_DEAD"/>
    <property type="match status" value="1"/>
</dbReference>
<dbReference type="Proteomes" id="UP001491310">
    <property type="component" value="Unassembled WGS sequence"/>
</dbReference>
<feature type="short sequence motif" description="Q motif" evidence="5">
    <location>
        <begin position="221"/>
        <end position="249"/>
    </location>
</feature>
<evidence type="ECO:0000313" key="10">
    <source>
        <dbReference type="EMBL" id="KAK9904070.1"/>
    </source>
</evidence>
<accession>A0ABR2YF68</accession>
<evidence type="ECO:0000259" key="7">
    <source>
        <dbReference type="PROSITE" id="PS51192"/>
    </source>
</evidence>
<evidence type="ECO:0000256" key="1">
    <source>
        <dbReference type="ARBA" id="ARBA00022741"/>
    </source>
</evidence>
<keyword evidence="11" id="KW-1185">Reference proteome</keyword>
<dbReference type="InterPro" id="IPR014014">
    <property type="entry name" value="RNA_helicase_DEAD_Q_motif"/>
</dbReference>
<dbReference type="SUPFAM" id="SSF52540">
    <property type="entry name" value="P-loop containing nucleoside triphosphate hydrolases"/>
    <property type="match status" value="2"/>
</dbReference>
<evidence type="ECO:0008006" key="12">
    <source>
        <dbReference type="Google" id="ProtNLM"/>
    </source>
</evidence>
<dbReference type="InterPro" id="IPR001650">
    <property type="entry name" value="Helicase_C-like"/>
</dbReference>
<dbReference type="PROSITE" id="PS51192">
    <property type="entry name" value="HELICASE_ATP_BIND_1"/>
    <property type="match status" value="1"/>
</dbReference>
<dbReference type="InterPro" id="IPR011545">
    <property type="entry name" value="DEAD/DEAH_box_helicase_dom"/>
</dbReference>
<proteinExistence type="predicted"/>
<feature type="domain" description="Helicase ATP-binding" evidence="7">
    <location>
        <begin position="252"/>
        <end position="426"/>
    </location>
</feature>
<dbReference type="EMBL" id="JALJOT010000013">
    <property type="protein sequence ID" value="KAK9904070.1"/>
    <property type="molecule type" value="Genomic_DNA"/>
</dbReference>
<feature type="compositionally biased region" description="Basic and acidic residues" evidence="6">
    <location>
        <begin position="673"/>
        <end position="722"/>
    </location>
</feature>
<feature type="compositionally biased region" description="Basic residues" evidence="6">
    <location>
        <begin position="814"/>
        <end position="837"/>
    </location>
</feature>
<feature type="compositionally biased region" description="Basic residues" evidence="6">
    <location>
        <begin position="763"/>
        <end position="775"/>
    </location>
</feature>
<dbReference type="PANTHER" id="PTHR47959">
    <property type="entry name" value="ATP-DEPENDENT RNA HELICASE RHLE-RELATED"/>
    <property type="match status" value="1"/>
</dbReference>
<feature type="compositionally biased region" description="Acidic residues" evidence="6">
    <location>
        <begin position="164"/>
        <end position="185"/>
    </location>
</feature>
<keyword evidence="4" id="KW-0067">ATP-binding</keyword>
<dbReference type="InterPro" id="IPR027417">
    <property type="entry name" value="P-loop_NTPase"/>
</dbReference>
<evidence type="ECO:0000313" key="11">
    <source>
        <dbReference type="Proteomes" id="UP001491310"/>
    </source>
</evidence>
<evidence type="ECO:0000259" key="8">
    <source>
        <dbReference type="PROSITE" id="PS51194"/>
    </source>
</evidence>
<gene>
    <name evidence="10" type="ORF">WJX75_003719</name>
</gene>
<dbReference type="InterPro" id="IPR014001">
    <property type="entry name" value="Helicase_ATP-bd"/>
</dbReference>
<protein>
    <recommendedName>
        <fullName evidence="12">DEAD-domain-containing protein</fullName>
    </recommendedName>
</protein>
<comment type="caution">
    <text evidence="10">The sequence shown here is derived from an EMBL/GenBank/DDBJ whole genome shotgun (WGS) entry which is preliminary data.</text>
</comment>
<feature type="region of interest" description="Disordered" evidence="6">
    <location>
        <begin position="35"/>
        <end position="212"/>
    </location>
</feature>
<reference evidence="10 11" key="1">
    <citation type="journal article" date="2024" name="Nat. Commun.">
        <title>Phylogenomics reveals the evolutionary origins of lichenization in chlorophyte algae.</title>
        <authorList>
            <person name="Puginier C."/>
            <person name="Libourel C."/>
            <person name="Otte J."/>
            <person name="Skaloud P."/>
            <person name="Haon M."/>
            <person name="Grisel S."/>
            <person name="Petersen M."/>
            <person name="Berrin J.G."/>
            <person name="Delaux P.M."/>
            <person name="Dal Grande F."/>
            <person name="Keller J."/>
        </authorList>
    </citation>
    <scope>NUCLEOTIDE SEQUENCE [LARGE SCALE GENOMIC DNA]</scope>
    <source>
        <strain evidence="10 11">SAG 216-7</strain>
    </source>
</reference>
<dbReference type="Pfam" id="PF00270">
    <property type="entry name" value="DEAD"/>
    <property type="match status" value="1"/>
</dbReference>
<keyword evidence="2" id="KW-0378">Hydrolase</keyword>
<dbReference type="PANTHER" id="PTHR47959:SF14">
    <property type="entry name" value="DEAD-BOX ATP-DEPENDENT RNA HELICASE 28"/>
    <property type="match status" value="1"/>
</dbReference>
<dbReference type="CDD" id="cd17947">
    <property type="entry name" value="DEADc_DDX27"/>
    <property type="match status" value="1"/>
</dbReference>
<evidence type="ECO:0000259" key="9">
    <source>
        <dbReference type="PROSITE" id="PS51195"/>
    </source>
</evidence>
<dbReference type="PROSITE" id="PS00039">
    <property type="entry name" value="DEAD_ATP_HELICASE"/>
    <property type="match status" value="1"/>
</dbReference>
<dbReference type="SMART" id="SM00487">
    <property type="entry name" value="DEXDc"/>
    <property type="match status" value="1"/>
</dbReference>
<feature type="domain" description="Helicase C-terminal" evidence="8">
    <location>
        <begin position="437"/>
        <end position="603"/>
    </location>
</feature>
<feature type="compositionally biased region" description="Low complexity" evidence="6">
    <location>
        <begin position="65"/>
        <end position="75"/>
    </location>
</feature>
<dbReference type="Pfam" id="PF00271">
    <property type="entry name" value="Helicase_C"/>
    <property type="match status" value="1"/>
</dbReference>
<dbReference type="PROSITE" id="PS51195">
    <property type="entry name" value="Q_MOTIF"/>
    <property type="match status" value="1"/>
</dbReference>
<evidence type="ECO:0000256" key="3">
    <source>
        <dbReference type="ARBA" id="ARBA00022806"/>
    </source>
</evidence>
<organism evidence="10 11">
    <name type="scientific">Coccomyxa subellipsoidea</name>
    <dbReference type="NCBI Taxonomy" id="248742"/>
    <lineage>
        <taxon>Eukaryota</taxon>
        <taxon>Viridiplantae</taxon>
        <taxon>Chlorophyta</taxon>
        <taxon>core chlorophytes</taxon>
        <taxon>Trebouxiophyceae</taxon>
        <taxon>Trebouxiophyceae incertae sedis</taxon>
        <taxon>Coccomyxaceae</taxon>
        <taxon>Coccomyxa</taxon>
    </lineage>
</organism>
<evidence type="ECO:0000256" key="6">
    <source>
        <dbReference type="SAM" id="MobiDB-lite"/>
    </source>
</evidence>
<feature type="region of interest" description="Disordered" evidence="6">
    <location>
        <begin position="673"/>
        <end position="837"/>
    </location>
</feature>
<dbReference type="InterPro" id="IPR050079">
    <property type="entry name" value="DEAD_box_RNA_helicase"/>
</dbReference>
<evidence type="ECO:0000256" key="2">
    <source>
        <dbReference type="ARBA" id="ARBA00022801"/>
    </source>
</evidence>
<evidence type="ECO:0000256" key="4">
    <source>
        <dbReference type="ARBA" id="ARBA00022840"/>
    </source>
</evidence>
<sequence>MVSDFNPDFSFEFCDVEEGPAQAAWEFSSALKEARKERENDKTTTIDHKIAQHLKSKEQRSRAFSKPSGKAAPGKGSSGRREAHSESGEESDESDDEVSDDEDAPLPGELDDDDSDVADEDAIDVDSDDKDLPEADDEDDSDEQEEQQADSGAEDVPSTRAQANDDEEEQEGTSDDEEMEEEEAAQQDQRRRSHGEAGPAGGTRGAEFYAQTPDGTKFSAGAFSDLHLSRPLLKACAALGYTNPTPIQAACIPLALAGRDICGSAITGSGKTAAFALPLLERLLFRNRRIAATYALVLTPTRELAVQVHSMITNLAQFTDIRIALVVGGLSLQVQAATLRTSPEVVVATPGRLIDHLRNTQSVGLEDLQALVLDEADRLLQMGFSEEIKEVLRLTPRKRQTLLFSATMTEEVRDLVALSLQRPVRLAADAAGAAPRSLIQEVVRFKGAAAVAAKEGTLLALCARSFRSGRTIVFFSTKHSAHRAKILFGLAGLPPAAELHGNMTQAARLESLEKFRKGEAAFLLATDVAARGLDILGVDVVINYDPPPALSAYLHRIGRTARAGRAGRAVTFADDSTRSLLKDVVKKTGAKLLIRSVQPEIVAQWSSRIHSLARDIFRIDLAEREEMELRKAEMEAQKAENMVAYEAEISARPPRTWFQTVKEKVASIDRAREGELGETKEGKGDKKAKAAKKGKEREERKRKRGEAEAAAEQRSKRNKLVEETEGTAGKVRAAKSRESQLRQEGMTGQRAGRAAITAVAGVKTKKQKKKSHKKGPSMSEEGGEPKVPAKAQVYPGGGRSGKLKPAKGGLSKAQKNKVKRHGAGVKSFKSKARHKRR</sequence>
<dbReference type="PROSITE" id="PS51194">
    <property type="entry name" value="HELICASE_CTER"/>
    <property type="match status" value="1"/>
</dbReference>
<keyword evidence="3" id="KW-0347">Helicase</keyword>
<dbReference type="InterPro" id="IPR000629">
    <property type="entry name" value="RNA-helicase_DEAD-box_CS"/>
</dbReference>
<feature type="domain" description="DEAD-box RNA helicase Q" evidence="9">
    <location>
        <begin position="221"/>
        <end position="249"/>
    </location>
</feature>
<dbReference type="SMART" id="SM00490">
    <property type="entry name" value="HELICc"/>
    <property type="match status" value="1"/>
</dbReference>
<feature type="compositionally biased region" description="Acidic residues" evidence="6">
    <location>
        <begin position="88"/>
        <end position="148"/>
    </location>
</feature>
<name>A0ABR2YF68_9CHLO</name>
<keyword evidence="1" id="KW-0547">Nucleotide-binding</keyword>